<dbReference type="InterPro" id="IPR016155">
    <property type="entry name" value="Mopterin_synth/thiamin_S_b"/>
</dbReference>
<sequence>MKVALVRAWPRRFDWIEVELPDGARVADALQAAGWAGTSGPVECAVFGVVADATTMLHDGDRVELLRPLLVDPKEARRRRAGQRAG</sequence>
<dbReference type="SUPFAM" id="SSF54285">
    <property type="entry name" value="MoaD/ThiS"/>
    <property type="match status" value="1"/>
</dbReference>
<dbReference type="PANTHER" id="PTHR37483">
    <property type="entry name" value="UPF0125 PROTEIN RATB"/>
    <property type="match status" value="1"/>
</dbReference>
<reference evidence="3 4" key="1">
    <citation type="submission" date="2021-04" db="EMBL/GenBank/DDBJ databases">
        <authorList>
            <person name="Rodrigo-Torres L."/>
            <person name="Arahal R. D."/>
            <person name="Lucena T."/>
        </authorList>
    </citation>
    <scope>NUCLEOTIDE SEQUENCE [LARGE SCALE GENOMIC DNA]</scope>
    <source>
        <strain evidence="3 4">CECT 30171</strain>
    </source>
</reference>
<dbReference type="NCBIfam" id="NF002490">
    <property type="entry name" value="PRK01777.1"/>
    <property type="match status" value="1"/>
</dbReference>
<dbReference type="Gene3D" id="3.10.20.280">
    <property type="entry name" value="RnfH-like"/>
    <property type="match status" value="1"/>
</dbReference>
<evidence type="ECO:0000313" key="3">
    <source>
        <dbReference type="EMBL" id="CAG4973336.1"/>
    </source>
</evidence>
<dbReference type="Proteomes" id="UP000680116">
    <property type="component" value="Chromosome"/>
</dbReference>
<evidence type="ECO:0000313" key="4">
    <source>
        <dbReference type="Proteomes" id="UP000680116"/>
    </source>
</evidence>
<organism evidence="3 4">
    <name type="scientific">Novilysobacter luteus</name>
    <dbReference type="NCBI Taxonomy" id="2822368"/>
    <lineage>
        <taxon>Bacteria</taxon>
        <taxon>Pseudomonadati</taxon>
        <taxon>Pseudomonadota</taxon>
        <taxon>Gammaproteobacteria</taxon>
        <taxon>Lysobacterales</taxon>
        <taxon>Lysobacteraceae</taxon>
        <taxon>Novilysobacter</taxon>
    </lineage>
</organism>
<gene>
    <name evidence="3" type="primary">pasI</name>
    <name evidence="3" type="ORF">LYB30171_01431</name>
</gene>
<keyword evidence="4" id="KW-1185">Reference proteome</keyword>
<evidence type="ECO:0000256" key="2">
    <source>
        <dbReference type="HAMAP-Rule" id="MF_00460"/>
    </source>
</evidence>
<dbReference type="InterPro" id="IPR037021">
    <property type="entry name" value="RnfH_sf"/>
</dbReference>
<proteinExistence type="inferred from homology"/>
<dbReference type="Pfam" id="PF03658">
    <property type="entry name" value="Ub-RnfH"/>
    <property type="match status" value="1"/>
</dbReference>
<comment type="similarity">
    <text evidence="1 2">Belongs to the UPF0125 (RnfH) family.</text>
</comment>
<protein>
    <recommendedName>
        <fullName evidence="2">UPF0125 protein LYB30171_01431</fullName>
    </recommendedName>
</protein>
<name>A0ABM8UFI5_9GAMM</name>
<dbReference type="PANTHER" id="PTHR37483:SF1">
    <property type="entry name" value="UPF0125 PROTEIN RATB"/>
    <property type="match status" value="1"/>
</dbReference>
<evidence type="ECO:0000256" key="1">
    <source>
        <dbReference type="ARBA" id="ARBA00010645"/>
    </source>
</evidence>
<dbReference type="EMBL" id="OU015430">
    <property type="protein sequence ID" value="CAG4973336.1"/>
    <property type="molecule type" value="Genomic_DNA"/>
</dbReference>
<accession>A0ABM8UFI5</accession>
<dbReference type="HAMAP" id="MF_00460">
    <property type="entry name" value="UPF0125_RnfH"/>
    <property type="match status" value="1"/>
</dbReference>
<dbReference type="InterPro" id="IPR005346">
    <property type="entry name" value="RnfH"/>
</dbReference>
<dbReference type="RefSeq" id="WP_215218046.1">
    <property type="nucleotide sequence ID" value="NZ_OU015430.1"/>
</dbReference>